<dbReference type="Gene3D" id="1.20.1290.10">
    <property type="entry name" value="AhpD-like"/>
    <property type="match status" value="1"/>
</dbReference>
<dbReference type="SUPFAM" id="SSF69118">
    <property type="entry name" value="AhpD-like"/>
    <property type="match status" value="1"/>
</dbReference>
<protein>
    <submittedName>
        <fullName evidence="2">Alkylhydroperoxidase</fullName>
    </submittedName>
</protein>
<dbReference type="EMBL" id="JSVC01000009">
    <property type="protein sequence ID" value="KIC94860.1"/>
    <property type="molecule type" value="Genomic_DNA"/>
</dbReference>
<dbReference type="PANTHER" id="PTHR35446">
    <property type="entry name" value="SI:CH211-175M2.5"/>
    <property type="match status" value="1"/>
</dbReference>
<keyword evidence="2" id="KW-0575">Peroxidase</keyword>
<dbReference type="AlphaFoldDB" id="A0A0C1IL24"/>
<reference evidence="2 3" key="1">
    <citation type="submission" date="2014-11" db="EMBL/GenBank/DDBJ databases">
        <title>Genome sequence of Flavihumibacter solisilvae 3-3.</title>
        <authorList>
            <person name="Zhou G."/>
            <person name="Li M."/>
            <person name="Wang G."/>
        </authorList>
    </citation>
    <scope>NUCLEOTIDE SEQUENCE [LARGE SCALE GENOMIC DNA]</scope>
    <source>
        <strain evidence="2 3">3-3</strain>
    </source>
</reference>
<dbReference type="OrthoDB" id="9808310at2"/>
<dbReference type="PANTHER" id="PTHR35446:SF3">
    <property type="entry name" value="CMD DOMAIN-CONTAINING PROTEIN"/>
    <property type="match status" value="1"/>
</dbReference>
<dbReference type="InterPro" id="IPR003779">
    <property type="entry name" value="CMD-like"/>
</dbReference>
<dbReference type="InterPro" id="IPR004675">
    <property type="entry name" value="AhpD_core"/>
</dbReference>
<keyword evidence="3" id="KW-1185">Reference proteome</keyword>
<dbReference type="RefSeq" id="WP_039138836.1">
    <property type="nucleotide sequence ID" value="NZ_JSVC01000009.1"/>
</dbReference>
<feature type="domain" description="Carboxymuconolactone decarboxylase-like" evidence="1">
    <location>
        <begin position="52"/>
        <end position="103"/>
    </location>
</feature>
<evidence type="ECO:0000259" key="1">
    <source>
        <dbReference type="Pfam" id="PF02627"/>
    </source>
</evidence>
<proteinExistence type="predicted"/>
<name>A0A0C1IL24_9BACT</name>
<organism evidence="2 3">
    <name type="scientific">Flavihumibacter solisilvae</name>
    <dbReference type="NCBI Taxonomy" id="1349421"/>
    <lineage>
        <taxon>Bacteria</taxon>
        <taxon>Pseudomonadati</taxon>
        <taxon>Bacteroidota</taxon>
        <taxon>Chitinophagia</taxon>
        <taxon>Chitinophagales</taxon>
        <taxon>Chitinophagaceae</taxon>
        <taxon>Flavihumibacter</taxon>
    </lineage>
</organism>
<dbReference type="GO" id="GO:0051920">
    <property type="term" value="F:peroxiredoxin activity"/>
    <property type="evidence" value="ECO:0007669"/>
    <property type="project" value="InterPro"/>
</dbReference>
<gene>
    <name evidence="2" type="ORF">OI18_08045</name>
</gene>
<comment type="caution">
    <text evidence="2">The sequence shown here is derived from an EMBL/GenBank/DDBJ whole genome shotgun (WGS) entry which is preliminary data.</text>
</comment>
<evidence type="ECO:0000313" key="2">
    <source>
        <dbReference type="EMBL" id="KIC94860.1"/>
    </source>
</evidence>
<dbReference type="NCBIfam" id="TIGR00778">
    <property type="entry name" value="ahpD_dom"/>
    <property type="match status" value="1"/>
</dbReference>
<dbReference type="STRING" id="1349421.OI18_08045"/>
<evidence type="ECO:0000313" key="3">
    <source>
        <dbReference type="Proteomes" id="UP000031408"/>
    </source>
</evidence>
<accession>A0A0C1IL24</accession>
<sequence length="183" mass="20315">MNTFPIPQRENVSPANQAIFDGIKKSVGFVPNLYAIFAHSENALGNYLNLQSGKSTLRAKEKEVISLVVSQLNNCEYCLSAHTAIARLNGFSDEQILQIRRAEISFDRKLDALAKLVKAIVEERGFVRDELLQNFYFEGYTEASLVETTVVVGDKVITNYLHALTKVPVDWPVAPKLDEAAAA</sequence>
<dbReference type="Pfam" id="PF02627">
    <property type="entry name" value="CMD"/>
    <property type="match status" value="1"/>
</dbReference>
<dbReference type="Proteomes" id="UP000031408">
    <property type="component" value="Unassembled WGS sequence"/>
</dbReference>
<keyword evidence="2" id="KW-0560">Oxidoreductase</keyword>
<dbReference type="InterPro" id="IPR029032">
    <property type="entry name" value="AhpD-like"/>
</dbReference>